<evidence type="ECO:0000313" key="2">
    <source>
        <dbReference type="EMBL" id="KIX10736.1"/>
    </source>
</evidence>
<keyword evidence="1" id="KW-0812">Transmembrane</keyword>
<name>A0A0D2J4T6_9BACT</name>
<dbReference type="OrthoDB" id="6233025at2"/>
<accession>A0A0D2J4T6</accession>
<protein>
    <recommendedName>
        <fullName evidence="4">Poly-gamma-glutamate system protein</fullName>
    </recommendedName>
</protein>
<dbReference type="Proteomes" id="UP000032233">
    <property type="component" value="Unassembled WGS sequence"/>
</dbReference>
<gene>
    <name evidence="2" type="ORF">X474_27770</name>
</gene>
<dbReference type="RefSeq" id="WP_052515637.1">
    <property type="nucleotide sequence ID" value="NZ_AZAC01000083.1"/>
</dbReference>
<keyword evidence="1" id="KW-0472">Membrane</keyword>
<reference evidence="2 3" key="1">
    <citation type="submission" date="2013-11" db="EMBL/GenBank/DDBJ databases">
        <title>Metagenomic analysis of a methanogenic consortium involved in long chain n-alkane degradation.</title>
        <authorList>
            <person name="Davidova I.A."/>
            <person name="Callaghan A.V."/>
            <person name="Wawrik B."/>
            <person name="Pruitt S."/>
            <person name="Marks C."/>
            <person name="Duncan K.E."/>
            <person name="Suflita J.M."/>
        </authorList>
    </citation>
    <scope>NUCLEOTIDE SEQUENCE [LARGE SCALE GENOMIC DNA]</scope>
    <source>
        <strain evidence="2 3">SPR</strain>
    </source>
</reference>
<evidence type="ECO:0008006" key="4">
    <source>
        <dbReference type="Google" id="ProtNLM"/>
    </source>
</evidence>
<feature type="transmembrane region" description="Helical" evidence="1">
    <location>
        <begin position="327"/>
        <end position="346"/>
    </location>
</feature>
<keyword evidence="3" id="KW-1185">Reference proteome</keyword>
<dbReference type="InterPro" id="IPR027602">
    <property type="entry name" value="PGA_system"/>
</dbReference>
<keyword evidence="1" id="KW-1133">Transmembrane helix</keyword>
<dbReference type="NCBIfam" id="TIGR04332">
    <property type="entry name" value="gamma_Glu_sys"/>
    <property type="match status" value="1"/>
</dbReference>
<proteinExistence type="predicted"/>
<evidence type="ECO:0000313" key="3">
    <source>
        <dbReference type="Proteomes" id="UP000032233"/>
    </source>
</evidence>
<comment type="caution">
    <text evidence="2">The sequence shown here is derived from an EMBL/GenBank/DDBJ whole genome shotgun (WGS) entry which is preliminary data.</text>
</comment>
<evidence type="ECO:0000256" key="1">
    <source>
        <dbReference type="SAM" id="Phobius"/>
    </source>
</evidence>
<sequence length="366" mass="40254">MKKLHTWSDPLKRQARFILGSKLRLILLTLILAAIWLWAAPLGLNPEEARLWQKVRAAQIHMSQWRAERGLASTPDADPWNQGLVGVEWSSLTTTLGDISAKRTALNPSWSVWLVRRFKEMGLLPGDRLAVFTSSSFPGLILNTLAAAEACELKLLLVVSLGSSTWGANLAESPWPRWEEELRNAGFITKKSDYYTLGGGSETGGGLSLNMRVKLEKTAVNQGVELLVKPDLSQMIQAKVKLLTAFNPKLFINIGGSQANLGTDEVFLHLPPGFIPAGSKKNGGNGVLGRVLKKGLPVIHLLNLKRLSQKEGIPFDSRPRQQGPARIGSWLAWLGILLYLAFVLGLRRWRAVAPTKAGATDKDTFF</sequence>
<dbReference type="InParanoid" id="A0A0D2J4T6"/>
<dbReference type="STRING" id="1429043.X474_27770"/>
<organism evidence="2 3">
    <name type="scientific">Dethiosulfatarculus sandiegensis</name>
    <dbReference type="NCBI Taxonomy" id="1429043"/>
    <lineage>
        <taxon>Bacteria</taxon>
        <taxon>Pseudomonadati</taxon>
        <taxon>Thermodesulfobacteriota</taxon>
        <taxon>Desulfarculia</taxon>
        <taxon>Desulfarculales</taxon>
        <taxon>Desulfarculaceae</taxon>
        <taxon>Dethiosulfatarculus</taxon>
    </lineage>
</organism>
<dbReference type="AlphaFoldDB" id="A0A0D2J4T6"/>
<dbReference type="EMBL" id="AZAC01000083">
    <property type="protein sequence ID" value="KIX10736.1"/>
    <property type="molecule type" value="Genomic_DNA"/>
</dbReference>